<name>A0A8K0IJW6_COCNU</name>
<organism evidence="2 3">
    <name type="scientific">Cocos nucifera</name>
    <name type="common">Coconut palm</name>
    <dbReference type="NCBI Taxonomy" id="13894"/>
    <lineage>
        <taxon>Eukaryota</taxon>
        <taxon>Viridiplantae</taxon>
        <taxon>Streptophyta</taxon>
        <taxon>Embryophyta</taxon>
        <taxon>Tracheophyta</taxon>
        <taxon>Spermatophyta</taxon>
        <taxon>Magnoliopsida</taxon>
        <taxon>Liliopsida</taxon>
        <taxon>Arecaceae</taxon>
        <taxon>Arecoideae</taxon>
        <taxon>Cocoseae</taxon>
        <taxon>Attaleinae</taxon>
        <taxon>Cocos</taxon>
    </lineage>
</organism>
<sequence>MAAAAVMKRAVVDKTDFFHQSFALLRSLSTSVAPPVSSSSGASESKPRRRKKKNLFDVIQFLPEWGIDYKVAKTHWRDVSYELTKINLYKDDGRHGKAWGIRYKAVYPAGLPTPDAPVKMSGVNKRGWKYFPESEKKIQNSPKVVEQSLA</sequence>
<dbReference type="GO" id="GO:0005739">
    <property type="term" value="C:mitochondrion"/>
    <property type="evidence" value="ECO:0007669"/>
    <property type="project" value="InterPro"/>
</dbReference>
<dbReference type="Proteomes" id="UP000797356">
    <property type="component" value="Chromosome 9"/>
</dbReference>
<dbReference type="AlphaFoldDB" id="A0A8K0IJW6"/>
<comment type="caution">
    <text evidence="2">The sequence shown here is derived from an EMBL/GenBank/DDBJ whole genome shotgun (WGS) entry which is preliminary data.</text>
</comment>
<evidence type="ECO:0000256" key="1">
    <source>
        <dbReference type="SAM" id="MobiDB-lite"/>
    </source>
</evidence>
<keyword evidence="3" id="KW-1185">Reference proteome</keyword>
<accession>A0A8K0IJW6</accession>
<evidence type="ECO:0000313" key="2">
    <source>
        <dbReference type="EMBL" id="KAG1360734.1"/>
    </source>
</evidence>
<feature type="compositionally biased region" description="Low complexity" evidence="1">
    <location>
        <begin position="32"/>
        <end position="44"/>
    </location>
</feature>
<dbReference type="Pfam" id="PF16053">
    <property type="entry name" value="MRP-S34"/>
    <property type="match status" value="1"/>
</dbReference>
<gene>
    <name evidence="2" type="ORF">COCNU_09G001970</name>
</gene>
<dbReference type="PANTHER" id="PTHR35316:SF1">
    <property type="entry name" value="28S RIBOSOMAL S34 PROTEIN"/>
    <property type="match status" value="1"/>
</dbReference>
<dbReference type="EMBL" id="CM017880">
    <property type="protein sequence ID" value="KAG1360734.1"/>
    <property type="molecule type" value="Genomic_DNA"/>
</dbReference>
<dbReference type="InterPro" id="IPR032053">
    <property type="entry name" value="Ribosomal_mS34"/>
</dbReference>
<reference evidence="2" key="2">
    <citation type="submission" date="2019-07" db="EMBL/GenBank/DDBJ databases">
        <authorList>
            <person name="Yang Y."/>
            <person name="Bocs S."/>
            <person name="Baudouin L."/>
        </authorList>
    </citation>
    <scope>NUCLEOTIDE SEQUENCE</scope>
    <source>
        <tissue evidence="2">Spear leaf of Hainan Tall coconut</tissue>
    </source>
</reference>
<proteinExistence type="predicted"/>
<protein>
    <submittedName>
        <fullName evidence="2">Uncharacterized protein</fullName>
    </submittedName>
</protein>
<dbReference type="GO" id="GO:0003735">
    <property type="term" value="F:structural constituent of ribosome"/>
    <property type="evidence" value="ECO:0007669"/>
    <property type="project" value="InterPro"/>
</dbReference>
<feature type="region of interest" description="Disordered" evidence="1">
    <location>
        <begin position="32"/>
        <end position="51"/>
    </location>
</feature>
<evidence type="ECO:0000313" key="3">
    <source>
        <dbReference type="Proteomes" id="UP000797356"/>
    </source>
</evidence>
<dbReference type="OrthoDB" id="16434at2759"/>
<dbReference type="PANTHER" id="PTHR35316">
    <property type="entry name" value="28S RIBOSOMAL S34 PROTEIN"/>
    <property type="match status" value="1"/>
</dbReference>
<reference evidence="2" key="1">
    <citation type="journal article" date="2017" name="Gigascience">
        <title>The genome draft of coconut (Cocos nucifera).</title>
        <authorList>
            <person name="Xiao Y."/>
            <person name="Xu P."/>
            <person name="Fan H."/>
            <person name="Baudouin L."/>
            <person name="Xia W."/>
            <person name="Bocs S."/>
            <person name="Xu J."/>
            <person name="Li Q."/>
            <person name="Guo A."/>
            <person name="Zhou L."/>
            <person name="Li J."/>
            <person name="Wu Y."/>
            <person name="Ma Z."/>
            <person name="Armero A."/>
            <person name="Issali A.E."/>
            <person name="Liu N."/>
            <person name="Peng M."/>
            <person name="Yang Y."/>
        </authorList>
    </citation>
    <scope>NUCLEOTIDE SEQUENCE</scope>
    <source>
        <tissue evidence="2">Spear leaf of Hainan Tall coconut</tissue>
    </source>
</reference>